<organism evidence="2 3">
    <name type="scientific">Fannyhessea vaginae PB189-T1-4</name>
    <dbReference type="NCBI Taxonomy" id="866774"/>
    <lineage>
        <taxon>Bacteria</taxon>
        <taxon>Bacillati</taxon>
        <taxon>Actinomycetota</taxon>
        <taxon>Coriobacteriia</taxon>
        <taxon>Coriobacteriales</taxon>
        <taxon>Atopobiaceae</taxon>
        <taxon>Fannyhessea</taxon>
    </lineage>
</organism>
<name>A0ABP2IZS2_9ACTN</name>
<accession>A0ABP2IZS2</accession>
<evidence type="ECO:0008006" key="4">
    <source>
        <dbReference type="Google" id="ProtNLM"/>
    </source>
</evidence>
<comment type="caution">
    <text evidence="2">The sequence shown here is derived from an EMBL/GenBank/DDBJ whole genome shotgun (WGS) entry which is preliminary data.</text>
</comment>
<dbReference type="Proteomes" id="UP000004431">
    <property type="component" value="Unassembled WGS sequence"/>
</dbReference>
<feature type="compositionally biased region" description="Polar residues" evidence="1">
    <location>
        <begin position="1"/>
        <end position="11"/>
    </location>
</feature>
<evidence type="ECO:0000313" key="2">
    <source>
        <dbReference type="EMBL" id="EFL44172.1"/>
    </source>
</evidence>
<sequence>MNESIDTTNDVTAATSAAPEAATQPVVEPEPELEPATTSEPEPEPEPEPLRRQWIALSAGSCDLRVGAQALLQFGHICKSQVGIPHSMMLLYDDAVDADTLDELRRQTTSAGFELVEAHLEHMNYTLSSVDSICRILLEHHITSDDMICATGSACTLQLCEYAARTWCSGVRFMALPIDISGLICATTQPEALSCSNSTAMISIPSQADHVLFDTAYVPRDLACPQARYMRVMMVASAMAESQSQFGTLWDNAYTIMHDDPEELIDYAIEGIKLRGRMLASSALSIRQAAAYGEIISRALIRASHNAIDPALAYAEALRFSARLAVSLEALSVDDCLAQDELLSRFEIPWASIDIKPAELQQELHNECFLRSHKCMLPLPQTIGRVRMTNVTPELLAEHTRAWCDAHATQKHA</sequence>
<dbReference type="Gene3D" id="1.20.1090.10">
    <property type="entry name" value="Dehydroquinate synthase-like - alpha domain"/>
    <property type="match status" value="1"/>
</dbReference>
<protein>
    <recommendedName>
        <fullName evidence="4">3-dehydroquinate synthase</fullName>
    </recommendedName>
</protein>
<feature type="region of interest" description="Disordered" evidence="1">
    <location>
        <begin position="1"/>
        <end position="49"/>
    </location>
</feature>
<dbReference type="RefSeq" id="WP_006303880.1">
    <property type="nucleotide sequence ID" value="NZ_AEDQ01000017.1"/>
</dbReference>
<gene>
    <name evidence="2" type="ORF">HMPREF9248_1012</name>
</gene>
<evidence type="ECO:0000313" key="3">
    <source>
        <dbReference type="Proteomes" id="UP000004431"/>
    </source>
</evidence>
<reference evidence="2 3" key="1">
    <citation type="submission" date="2010-08" db="EMBL/GenBank/DDBJ databases">
        <authorList>
            <person name="Durkin A.S."/>
            <person name="Madupu R."/>
            <person name="Torralba M."/>
            <person name="Gillis M."/>
            <person name="Methe B."/>
            <person name="Sutton G."/>
            <person name="Nelson K.E."/>
        </authorList>
    </citation>
    <scope>NUCLEOTIDE SEQUENCE [LARGE SCALE GENOMIC DNA]</scope>
    <source>
        <strain evidence="2 3">PB189-T1-4</strain>
    </source>
</reference>
<dbReference type="Gene3D" id="3.40.50.1970">
    <property type="match status" value="1"/>
</dbReference>
<feature type="compositionally biased region" description="Low complexity" evidence="1">
    <location>
        <begin position="12"/>
        <end position="27"/>
    </location>
</feature>
<keyword evidence="3" id="KW-1185">Reference proteome</keyword>
<proteinExistence type="predicted"/>
<dbReference type="SUPFAM" id="SSF56796">
    <property type="entry name" value="Dehydroquinate synthase-like"/>
    <property type="match status" value="1"/>
</dbReference>
<dbReference type="EMBL" id="AEDQ01000017">
    <property type="protein sequence ID" value="EFL44172.1"/>
    <property type="molecule type" value="Genomic_DNA"/>
</dbReference>
<evidence type="ECO:0000256" key="1">
    <source>
        <dbReference type="SAM" id="MobiDB-lite"/>
    </source>
</evidence>